<proteinExistence type="predicted"/>
<accession>A0A1F6CL04</accession>
<comment type="caution">
    <text evidence="1">The sequence shown here is derived from an EMBL/GenBank/DDBJ whole genome shotgun (WGS) entry which is preliminary data.</text>
</comment>
<evidence type="ECO:0000313" key="1">
    <source>
        <dbReference type="EMBL" id="OGG49748.1"/>
    </source>
</evidence>
<dbReference type="AlphaFoldDB" id="A0A1F6CL04"/>
<gene>
    <name evidence="1" type="ORF">A2704_06970</name>
</gene>
<dbReference type="Proteomes" id="UP000176445">
    <property type="component" value="Unassembled WGS sequence"/>
</dbReference>
<reference evidence="1 2" key="1">
    <citation type="journal article" date="2016" name="Nat. Commun.">
        <title>Thousands of microbial genomes shed light on interconnected biogeochemical processes in an aquifer system.</title>
        <authorList>
            <person name="Anantharaman K."/>
            <person name="Brown C.T."/>
            <person name="Hug L.A."/>
            <person name="Sharon I."/>
            <person name="Castelle C.J."/>
            <person name="Probst A.J."/>
            <person name="Thomas B.C."/>
            <person name="Singh A."/>
            <person name="Wilkins M.J."/>
            <person name="Karaoz U."/>
            <person name="Brodie E.L."/>
            <person name="Williams K.H."/>
            <person name="Hubbard S.S."/>
            <person name="Banfield J.F."/>
        </authorList>
    </citation>
    <scope>NUCLEOTIDE SEQUENCE [LARGE SCALE GENOMIC DNA]</scope>
</reference>
<evidence type="ECO:0000313" key="2">
    <source>
        <dbReference type="Proteomes" id="UP000176445"/>
    </source>
</evidence>
<organism evidence="1 2">
    <name type="scientific">Candidatus Kaiserbacteria bacterium RIFCSPHIGHO2_01_FULL_54_36b</name>
    <dbReference type="NCBI Taxonomy" id="1798483"/>
    <lineage>
        <taxon>Bacteria</taxon>
        <taxon>Candidatus Kaiseribacteriota</taxon>
    </lineage>
</organism>
<sequence>MRTKRAGIGQSVRRSRVVTPKAKHLKRRWTISPRPSTSVERNLLLAKLGARDRVLAFILSAPDIWVAWQESLDELPSKSFYNSDTPLRANEAVMFGYIMLIQNTDL</sequence>
<name>A0A1F6CL04_9BACT</name>
<dbReference type="EMBL" id="MFKW01000068">
    <property type="protein sequence ID" value="OGG49748.1"/>
    <property type="molecule type" value="Genomic_DNA"/>
</dbReference>
<protein>
    <submittedName>
        <fullName evidence="1">Uncharacterized protein</fullName>
    </submittedName>
</protein>